<evidence type="ECO:0000313" key="2">
    <source>
        <dbReference type="Proteomes" id="UP000054279"/>
    </source>
</evidence>
<accession>A0A0C9UEP3</accession>
<evidence type="ECO:0000313" key="1">
    <source>
        <dbReference type="EMBL" id="KIJ41448.1"/>
    </source>
</evidence>
<feature type="non-terminal residue" evidence="1">
    <location>
        <position position="1"/>
    </location>
</feature>
<feature type="non-terminal residue" evidence="1">
    <location>
        <position position="86"/>
    </location>
</feature>
<dbReference type="OrthoDB" id="3203937at2759"/>
<proteinExistence type="predicted"/>
<protein>
    <submittedName>
        <fullName evidence="1">Uncharacterized protein</fullName>
    </submittedName>
</protein>
<dbReference type="HOGENOM" id="CLU_056788_8_4_1"/>
<dbReference type="EMBL" id="KN837137">
    <property type="protein sequence ID" value="KIJ41448.1"/>
    <property type="molecule type" value="Genomic_DNA"/>
</dbReference>
<sequence>PDLYLNELQEQLAQQHIVVASTSTIWDALGELGLTRKKLSKAAAEHNYEQCSRFKFLIGSESPEHLVFIDESHIDVQTSYQLNGWA</sequence>
<keyword evidence="2" id="KW-1185">Reference proteome</keyword>
<dbReference type="Proteomes" id="UP000054279">
    <property type="component" value="Unassembled WGS sequence"/>
</dbReference>
<name>A0A0C9UEP3_SPHS4</name>
<reference evidence="1 2" key="1">
    <citation type="submission" date="2014-06" db="EMBL/GenBank/DDBJ databases">
        <title>Evolutionary Origins and Diversification of the Mycorrhizal Mutualists.</title>
        <authorList>
            <consortium name="DOE Joint Genome Institute"/>
            <consortium name="Mycorrhizal Genomics Consortium"/>
            <person name="Kohler A."/>
            <person name="Kuo A."/>
            <person name="Nagy L.G."/>
            <person name="Floudas D."/>
            <person name="Copeland A."/>
            <person name="Barry K.W."/>
            <person name="Cichocki N."/>
            <person name="Veneault-Fourrey C."/>
            <person name="LaButti K."/>
            <person name="Lindquist E.A."/>
            <person name="Lipzen A."/>
            <person name="Lundell T."/>
            <person name="Morin E."/>
            <person name="Murat C."/>
            <person name="Riley R."/>
            <person name="Ohm R."/>
            <person name="Sun H."/>
            <person name="Tunlid A."/>
            <person name="Henrissat B."/>
            <person name="Grigoriev I.V."/>
            <person name="Hibbett D.S."/>
            <person name="Martin F."/>
        </authorList>
    </citation>
    <scope>NUCLEOTIDE SEQUENCE [LARGE SCALE GENOMIC DNA]</scope>
    <source>
        <strain evidence="1 2">SS14</strain>
    </source>
</reference>
<organism evidence="1 2">
    <name type="scientific">Sphaerobolus stellatus (strain SS14)</name>
    <dbReference type="NCBI Taxonomy" id="990650"/>
    <lineage>
        <taxon>Eukaryota</taxon>
        <taxon>Fungi</taxon>
        <taxon>Dikarya</taxon>
        <taxon>Basidiomycota</taxon>
        <taxon>Agaricomycotina</taxon>
        <taxon>Agaricomycetes</taxon>
        <taxon>Phallomycetidae</taxon>
        <taxon>Geastrales</taxon>
        <taxon>Sphaerobolaceae</taxon>
        <taxon>Sphaerobolus</taxon>
    </lineage>
</organism>
<gene>
    <name evidence="1" type="ORF">M422DRAFT_81712</name>
</gene>
<dbReference type="AlphaFoldDB" id="A0A0C9UEP3"/>